<evidence type="ECO:0000256" key="1">
    <source>
        <dbReference type="ARBA" id="ARBA00005937"/>
    </source>
</evidence>
<feature type="active site" description="Proton acceptor" evidence="6">
    <location>
        <position position="30"/>
    </location>
</feature>
<dbReference type="Pfam" id="PF21350">
    <property type="entry name" value="Cas6_I-A"/>
    <property type="match status" value="1"/>
</dbReference>
<name>A0A2J6WI30_9BACT</name>
<feature type="active site" description="Proton donor" evidence="6">
    <location>
        <position position="42"/>
    </location>
</feature>
<dbReference type="GO" id="GO:0003723">
    <property type="term" value="F:RNA binding"/>
    <property type="evidence" value="ECO:0007669"/>
    <property type="project" value="UniProtKB-KW"/>
</dbReference>
<dbReference type="NCBIfam" id="TIGR01877">
    <property type="entry name" value="cas_cas6"/>
    <property type="match status" value="1"/>
</dbReference>
<accession>A0A2J6WI30</accession>
<feature type="site" description="Transition state stabilizer" evidence="5">
    <location>
        <position position="56"/>
    </location>
</feature>
<evidence type="ECO:0000313" key="8">
    <source>
        <dbReference type="EMBL" id="PMP70036.1"/>
    </source>
</evidence>
<dbReference type="Gene3D" id="3.30.70.1890">
    <property type="match status" value="1"/>
</dbReference>
<keyword evidence="3" id="KW-0051">Antiviral defense</keyword>
<comment type="caution">
    <text evidence="8">The sequence shown here is derived from an EMBL/GenBank/DDBJ whole genome shotgun (WGS) entry which is preliminary data.</text>
</comment>
<comment type="function">
    <text evidence="4">CRISPR (clustered regularly interspaced short palindromic repeat), is an adaptive immune system that provides protection against mobile genetic elements (viruses, transposable elements and conjugative plasmids). CRISPR clusters contain sequences complementary to antecedent mobile elements and target invading nucleic acids. CRISPR clusters are transcribed and processed into CRISPR RNA (crRNA).</text>
</comment>
<reference evidence="8 9" key="1">
    <citation type="submission" date="2018-01" db="EMBL/GenBank/DDBJ databases">
        <title>Metagenomic assembled genomes from two thermal pools in the Uzon Caldera, Kamchatka, Russia.</title>
        <authorList>
            <person name="Wilkins L."/>
            <person name="Ettinger C."/>
        </authorList>
    </citation>
    <scope>NUCLEOTIDE SEQUENCE [LARGE SCALE GENOMIC DNA]</scope>
    <source>
        <strain evidence="8">ZAV-04</strain>
    </source>
</reference>
<organism evidence="8 9">
    <name type="scientific">Thermodesulfovibrio aggregans</name>
    <dbReference type="NCBI Taxonomy" id="86166"/>
    <lineage>
        <taxon>Bacteria</taxon>
        <taxon>Pseudomonadati</taxon>
        <taxon>Nitrospirota</taxon>
        <taxon>Thermodesulfovibrionia</taxon>
        <taxon>Thermodesulfovibrionales</taxon>
        <taxon>Thermodesulfovibrionaceae</taxon>
        <taxon>Thermodesulfovibrio</taxon>
    </lineage>
</organism>
<dbReference type="InterPro" id="IPR049435">
    <property type="entry name" value="Cas_Cas6_C"/>
</dbReference>
<dbReference type="CDD" id="cd21140">
    <property type="entry name" value="Cas6_I-like"/>
    <property type="match status" value="1"/>
</dbReference>
<gene>
    <name evidence="8" type="primary">cas6</name>
    <name evidence="8" type="ORF">C0186_05660</name>
</gene>
<evidence type="ECO:0000256" key="6">
    <source>
        <dbReference type="PIRSR" id="PIRSR005054-50"/>
    </source>
</evidence>
<proteinExistence type="inferred from homology"/>
<dbReference type="Pfam" id="PF01881">
    <property type="entry name" value="Cas_Cas6_C"/>
    <property type="match status" value="1"/>
</dbReference>
<dbReference type="PIRSF" id="PIRSF005054">
    <property type="entry name" value="PF1131"/>
    <property type="match status" value="1"/>
</dbReference>
<sequence>MRLKIKFYHPEKSFITLPCHYNEIIQGFIYHHLESHIGENLHDRGFKDPETQRRMKFFTFSRLIPSEKAHVKEGKIYLYGNVSLIISSPFNDFIQSFAMTLLKAGTLRIGSENMILSSVQVEGPPAYKDRIYVKTLSPITVYSTLETANGKRKTYYYCPFEKEFEKLLIKNLQRKLRTWRGSTILEGSIKPYKVNSKDQRIVIYKNTVIKGWDGVFELNLPEELFTMAFEAGIGAKNSLGFGCIEVWRSERKDKE</sequence>
<protein>
    <recommendedName>
        <fullName evidence="4">CRISPR-associated endoribonuclease</fullName>
    </recommendedName>
</protein>
<dbReference type="AlphaFoldDB" id="A0A2J6WI30"/>
<evidence type="ECO:0000256" key="2">
    <source>
        <dbReference type="ARBA" id="ARBA00022884"/>
    </source>
</evidence>
<dbReference type="EMBL" id="PNIO01000048">
    <property type="protein sequence ID" value="PMP70036.1"/>
    <property type="molecule type" value="Genomic_DNA"/>
</dbReference>
<dbReference type="GO" id="GO:0016788">
    <property type="term" value="F:hydrolase activity, acting on ester bonds"/>
    <property type="evidence" value="ECO:0007669"/>
    <property type="project" value="InterPro"/>
</dbReference>
<dbReference type="Proteomes" id="UP000242288">
    <property type="component" value="Unassembled WGS sequence"/>
</dbReference>
<evidence type="ECO:0000313" key="9">
    <source>
        <dbReference type="Proteomes" id="UP000242288"/>
    </source>
</evidence>
<dbReference type="PANTHER" id="PTHR36984">
    <property type="entry name" value="CRISPR-ASSOCIATED ENDORIBONUCLEASE CAS6 1"/>
    <property type="match status" value="1"/>
</dbReference>
<feature type="domain" description="CRISPR associated protein Cas6 C-terminal" evidence="7">
    <location>
        <begin position="128"/>
        <end position="246"/>
    </location>
</feature>
<dbReference type="GO" id="GO:0051607">
    <property type="term" value="P:defense response to virus"/>
    <property type="evidence" value="ECO:0007669"/>
    <property type="project" value="UniProtKB-KW"/>
</dbReference>
<dbReference type="InterPro" id="IPR010156">
    <property type="entry name" value="CRISPR-assoc_prot_Cas6"/>
</dbReference>
<evidence type="ECO:0000259" key="7">
    <source>
        <dbReference type="Pfam" id="PF01881"/>
    </source>
</evidence>
<dbReference type="Gene3D" id="3.30.70.1900">
    <property type="match status" value="1"/>
</dbReference>
<keyword evidence="2" id="KW-0694">RNA-binding</keyword>
<dbReference type="PANTHER" id="PTHR36984:SF1">
    <property type="entry name" value="CRISPR-ASSOCIATED ENDORIBONUCLEASE CAS6 1"/>
    <property type="match status" value="1"/>
</dbReference>
<evidence type="ECO:0000256" key="5">
    <source>
        <dbReference type="PIRSR" id="PIRSR005054-1"/>
    </source>
</evidence>
<evidence type="ECO:0000256" key="3">
    <source>
        <dbReference type="ARBA" id="ARBA00023118"/>
    </source>
</evidence>
<evidence type="ECO:0000256" key="4">
    <source>
        <dbReference type="PIRNR" id="PIRNR005054"/>
    </source>
</evidence>
<dbReference type="InterPro" id="IPR045747">
    <property type="entry name" value="CRISPR-assoc_prot_Cas6_N_sf"/>
</dbReference>
<comment type="similarity">
    <text evidence="1 4">Belongs to the CRISPR-associated protein Cas6/Cse3/CasE family.</text>
</comment>